<sequence>MHTLTMSSFTFWTNYNLLQKSLSIHKCSKFQILKIFLVGIQFSPFENNNKIRNNNRK</sequence>
<accession>A0A2C9VZB0</accession>
<protein>
    <submittedName>
        <fullName evidence="1">Uncharacterized protein</fullName>
    </submittedName>
</protein>
<evidence type="ECO:0000313" key="1">
    <source>
        <dbReference type="EMBL" id="OAY51854.1"/>
    </source>
</evidence>
<gene>
    <name evidence="1" type="ORF">MANES_04G038400</name>
</gene>
<reference evidence="1" key="1">
    <citation type="submission" date="2016-02" db="EMBL/GenBank/DDBJ databases">
        <title>WGS assembly of Manihot esculenta.</title>
        <authorList>
            <person name="Bredeson J.V."/>
            <person name="Prochnik S.E."/>
            <person name="Lyons J.B."/>
            <person name="Schmutz J."/>
            <person name="Grimwood J."/>
            <person name="Vrebalov J."/>
            <person name="Bart R.S."/>
            <person name="Amuge T."/>
            <person name="Ferguson M.E."/>
            <person name="Green R."/>
            <person name="Putnam N."/>
            <person name="Stites J."/>
            <person name="Rounsley S."/>
            <person name="Rokhsar D.S."/>
        </authorList>
    </citation>
    <scope>NUCLEOTIDE SEQUENCE [LARGE SCALE GENOMIC DNA]</scope>
    <source>
        <tissue evidence="1">Leaf</tissue>
    </source>
</reference>
<dbReference type="AlphaFoldDB" id="A0A2C9VZB0"/>
<proteinExistence type="predicted"/>
<dbReference type="EMBL" id="CM004390">
    <property type="protein sequence ID" value="OAY51854.1"/>
    <property type="molecule type" value="Genomic_DNA"/>
</dbReference>
<name>A0A2C9VZB0_MANES</name>
<organism evidence="1">
    <name type="scientific">Manihot esculenta</name>
    <name type="common">Cassava</name>
    <name type="synonym">Jatropha manihot</name>
    <dbReference type="NCBI Taxonomy" id="3983"/>
    <lineage>
        <taxon>Eukaryota</taxon>
        <taxon>Viridiplantae</taxon>
        <taxon>Streptophyta</taxon>
        <taxon>Embryophyta</taxon>
        <taxon>Tracheophyta</taxon>
        <taxon>Spermatophyta</taxon>
        <taxon>Magnoliopsida</taxon>
        <taxon>eudicotyledons</taxon>
        <taxon>Gunneridae</taxon>
        <taxon>Pentapetalae</taxon>
        <taxon>rosids</taxon>
        <taxon>fabids</taxon>
        <taxon>Malpighiales</taxon>
        <taxon>Euphorbiaceae</taxon>
        <taxon>Crotonoideae</taxon>
        <taxon>Manihoteae</taxon>
        <taxon>Manihot</taxon>
    </lineage>
</organism>